<evidence type="ECO:0000313" key="2">
    <source>
        <dbReference type="Proteomes" id="UP000252085"/>
    </source>
</evidence>
<comment type="caution">
    <text evidence="1">The sequence shown here is derived from an EMBL/GenBank/DDBJ whole genome shotgun (WGS) entry which is preliminary data.</text>
</comment>
<proteinExistence type="predicted"/>
<sequence length="60" mass="6392">MIIPAVDEGVRAASRREGSAESVTNAEKWSHEAIVAFVKYATGAYAETQGCGEFWAESGV</sequence>
<evidence type="ECO:0000313" key="1">
    <source>
        <dbReference type="EMBL" id="RCJ42366.1"/>
    </source>
</evidence>
<dbReference type="EMBL" id="LXQE01000013">
    <property type="protein sequence ID" value="RCJ42366.1"/>
    <property type="molecule type" value="Genomic_DNA"/>
</dbReference>
<organism evidence="1 2">
    <name type="scientific">Nostoc punctiforme NIES-2108</name>
    <dbReference type="NCBI Taxonomy" id="1356359"/>
    <lineage>
        <taxon>Bacteria</taxon>
        <taxon>Bacillati</taxon>
        <taxon>Cyanobacteriota</taxon>
        <taxon>Cyanophyceae</taxon>
        <taxon>Nostocales</taxon>
        <taxon>Nostocaceae</taxon>
        <taxon>Nostoc</taxon>
    </lineage>
</organism>
<dbReference type="Proteomes" id="UP000252085">
    <property type="component" value="Unassembled WGS sequence"/>
</dbReference>
<gene>
    <name evidence="1" type="ORF">A6769_37725</name>
</gene>
<protein>
    <submittedName>
        <fullName evidence="1">Uncharacterized protein</fullName>
    </submittedName>
</protein>
<name>A0A367S0H6_NOSPU</name>
<accession>A0A367S0H6</accession>
<dbReference type="AlphaFoldDB" id="A0A367S0H6"/>
<reference evidence="1 2" key="1">
    <citation type="submission" date="2016-04" db="EMBL/GenBank/DDBJ databases">
        <authorList>
            <person name="Evans L.H."/>
            <person name="Alamgir A."/>
            <person name="Owens N."/>
            <person name="Weber N.D."/>
            <person name="Virtaneva K."/>
            <person name="Barbian K."/>
            <person name="Babar A."/>
            <person name="Rosenke K."/>
        </authorList>
    </citation>
    <scope>NUCLEOTIDE SEQUENCE [LARGE SCALE GENOMIC DNA]</scope>
    <source>
        <strain evidence="1">NIES-2108</strain>
    </source>
</reference>